<sequence>MAQALHHPDRRVSPDLAAVRSLGLAGRWDVPPISPIRMGALTTSRPINAAERPGKELS</sequence>
<gene>
    <name evidence="1" type="ORF">ElP_73770</name>
</gene>
<keyword evidence="2" id="KW-1185">Reference proteome</keyword>
<evidence type="ECO:0000313" key="2">
    <source>
        <dbReference type="Proteomes" id="UP000317835"/>
    </source>
</evidence>
<dbReference type="KEGG" id="tpla:ElP_73770"/>
<protein>
    <submittedName>
        <fullName evidence="1">Uncharacterized protein</fullName>
    </submittedName>
</protein>
<reference evidence="1 2" key="1">
    <citation type="submission" date="2019-02" db="EMBL/GenBank/DDBJ databases">
        <title>Deep-cultivation of Planctomycetes and their phenomic and genomic characterization uncovers novel biology.</title>
        <authorList>
            <person name="Wiegand S."/>
            <person name="Jogler M."/>
            <person name="Boedeker C."/>
            <person name="Pinto D."/>
            <person name="Vollmers J."/>
            <person name="Rivas-Marin E."/>
            <person name="Kohn T."/>
            <person name="Peeters S.H."/>
            <person name="Heuer A."/>
            <person name="Rast P."/>
            <person name="Oberbeckmann S."/>
            <person name="Bunk B."/>
            <person name="Jeske O."/>
            <person name="Meyerdierks A."/>
            <person name="Storesund J.E."/>
            <person name="Kallscheuer N."/>
            <person name="Luecker S."/>
            <person name="Lage O.M."/>
            <person name="Pohl T."/>
            <person name="Merkel B.J."/>
            <person name="Hornburger P."/>
            <person name="Mueller R.-W."/>
            <person name="Bruemmer F."/>
            <person name="Labrenz M."/>
            <person name="Spormann A.M."/>
            <person name="Op den Camp H."/>
            <person name="Overmann J."/>
            <person name="Amann R."/>
            <person name="Jetten M.S.M."/>
            <person name="Mascher T."/>
            <person name="Medema M.H."/>
            <person name="Devos D.P."/>
            <person name="Kaster A.-K."/>
            <person name="Ovreas L."/>
            <person name="Rohde M."/>
            <person name="Galperin M.Y."/>
            <person name="Jogler C."/>
        </authorList>
    </citation>
    <scope>NUCLEOTIDE SEQUENCE [LARGE SCALE GENOMIC DNA]</scope>
    <source>
        <strain evidence="1 2">ElP</strain>
        <plasmid evidence="2">pelp_2</plasmid>
    </source>
</reference>
<dbReference type="EMBL" id="CP036428">
    <property type="protein sequence ID" value="QDV39410.1"/>
    <property type="molecule type" value="Genomic_DNA"/>
</dbReference>
<evidence type="ECO:0000313" key="1">
    <source>
        <dbReference type="EMBL" id="QDV39410.1"/>
    </source>
</evidence>
<accession>A0A518HEY0</accession>
<dbReference type="Proteomes" id="UP000317835">
    <property type="component" value="Plasmid pElP_2"/>
</dbReference>
<proteinExistence type="predicted"/>
<name>A0A518HEY0_9BACT</name>
<geneLocation type="plasmid" evidence="2">
    <name>pelp_2</name>
</geneLocation>
<organism evidence="1 2">
    <name type="scientific">Tautonia plasticadhaerens</name>
    <dbReference type="NCBI Taxonomy" id="2527974"/>
    <lineage>
        <taxon>Bacteria</taxon>
        <taxon>Pseudomonadati</taxon>
        <taxon>Planctomycetota</taxon>
        <taxon>Planctomycetia</taxon>
        <taxon>Isosphaerales</taxon>
        <taxon>Isosphaeraceae</taxon>
        <taxon>Tautonia</taxon>
    </lineage>
</organism>
<dbReference type="AlphaFoldDB" id="A0A518HEY0"/>
<keyword evidence="1" id="KW-0614">Plasmid</keyword>